<feature type="region of interest" description="Disordered" evidence="1">
    <location>
        <begin position="1"/>
        <end position="37"/>
    </location>
</feature>
<evidence type="ECO:0000256" key="1">
    <source>
        <dbReference type="SAM" id="MobiDB-lite"/>
    </source>
</evidence>
<name>A0ABV1WP42_9ACTN</name>
<evidence type="ECO:0000313" key="2">
    <source>
        <dbReference type="EMBL" id="MER7178551.1"/>
    </source>
</evidence>
<organism evidence="2 3">
    <name type="scientific">Streptomyces hyaluromycini</name>
    <dbReference type="NCBI Taxonomy" id="1377993"/>
    <lineage>
        <taxon>Bacteria</taxon>
        <taxon>Bacillati</taxon>
        <taxon>Actinomycetota</taxon>
        <taxon>Actinomycetes</taxon>
        <taxon>Kitasatosporales</taxon>
        <taxon>Streptomycetaceae</taxon>
        <taxon>Streptomyces</taxon>
    </lineage>
</organism>
<dbReference type="RefSeq" id="WP_350777007.1">
    <property type="nucleotide sequence ID" value="NZ_JBEPEK010000014.1"/>
</dbReference>
<proteinExistence type="predicted"/>
<accession>A0ABV1WP42</accession>
<evidence type="ECO:0000313" key="3">
    <source>
        <dbReference type="Proteomes" id="UP001474181"/>
    </source>
</evidence>
<feature type="compositionally biased region" description="Basic and acidic residues" evidence="1">
    <location>
        <begin position="1"/>
        <end position="10"/>
    </location>
</feature>
<sequence>MWGSGGEEKGGLPAWLLGPQAQSAVPGPKEPGDGLGRFGIGRKALLNSQAGTGKTVEAGLRPADIIRRTLGPHPFVIVDGQNRVRNILKVNQVLDAAADFATLSRWPGGRALAGSAQETAEGANAPARVIKS</sequence>
<gene>
    <name evidence="2" type="ORF">ABT404_03515</name>
</gene>
<keyword evidence="3" id="KW-1185">Reference proteome</keyword>
<comment type="caution">
    <text evidence="2">The sequence shown here is derived from an EMBL/GenBank/DDBJ whole genome shotgun (WGS) entry which is preliminary data.</text>
</comment>
<dbReference type="EMBL" id="JBEPEK010000014">
    <property type="protein sequence ID" value="MER7178551.1"/>
    <property type="molecule type" value="Genomic_DNA"/>
</dbReference>
<reference evidence="2 3" key="1">
    <citation type="submission" date="2024-06" db="EMBL/GenBank/DDBJ databases">
        <title>The Natural Products Discovery Center: Release of the First 8490 Sequenced Strains for Exploring Actinobacteria Biosynthetic Diversity.</title>
        <authorList>
            <person name="Kalkreuter E."/>
            <person name="Kautsar S.A."/>
            <person name="Yang D."/>
            <person name="Bader C.D."/>
            <person name="Teijaro C.N."/>
            <person name="Fluegel L."/>
            <person name="Davis C.M."/>
            <person name="Simpson J.R."/>
            <person name="Lauterbach L."/>
            <person name="Steele A.D."/>
            <person name="Gui C."/>
            <person name="Meng S."/>
            <person name="Li G."/>
            <person name="Viehrig K."/>
            <person name="Ye F."/>
            <person name="Su P."/>
            <person name="Kiefer A.F."/>
            <person name="Nichols A."/>
            <person name="Cepeda A.J."/>
            <person name="Yan W."/>
            <person name="Fan B."/>
            <person name="Jiang Y."/>
            <person name="Adhikari A."/>
            <person name="Zheng C.-J."/>
            <person name="Schuster L."/>
            <person name="Cowan T.M."/>
            <person name="Smanski M.J."/>
            <person name="Chevrette M.G."/>
            <person name="De Carvalho L.P.S."/>
            <person name="Shen B."/>
        </authorList>
    </citation>
    <scope>NUCLEOTIDE SEQUENCE [LARGE SCALE GENOMIC DNA]</scope>
    <source>
        <strain evidence="2 3">NPDC000234</strain>
    </source>
</reference>
<dbReference type="Proteomes" id="UP001474181">
    <property type="component" value="Unassembled WGS sequence"/>
</dbReference>
<protein>
    <submittedName>
        <fullName evidence="2">Uncharacterized protein</fullName>
    </submittedName>
</protein>